<feature type="transmembrane region" description="Helical" evidence="2">
    <location>
        <begin position="109"/>
        <end position="128"/>
    </location>
</feature>
<accession>A0A2K3DVD1</accession>
<keyword evidence="2" id="KW-0812">Transmembrane</keyword>
<dbReference type="PaxDb" id="3055-EDP01500"/>
<keyword evidence="2" id="KW-0472">Membrane</keyword>
<organism evidence="3 4">
    <name type="scientific">Chlamydomonas reinhardtii</name>
    <name type="common">Chlamydomonas smithii</name>
    <dbReference type="NCBI Taxonomy" id="3055"/>
    <lineage>
        <taxon>Eukaryota</taxon>
        <taxon>Viridiplantae</taxon>
        <taxon>Chlorophyta</taxon>
        <taxon>core chlorophytes</taxon>
        <taxon>Chlorophyceae</taxon>
        <taxon>CS clade</taxon>
        <taxon>Chlamydomonadales</taxon>
        <taxon>Chlamydomonadaceae</taxon>
        <taxon>Chlamydomonas</taxon>
    </lineage>
</organism>
<keyword evidence="2" id="KW-1133">Transmembrane helix</keyword>
<dbReference type="OrthoDB" id="4957064at2759"/>
<dbReference type="RefSeq" id="XP_042925569.1">
    <property type="nucleotide sequence ID" value="XM_043060440.1"/>
</dbReference>
<dbReference type="Proteomes" id="UP000006906">
    <property type="component" value="Chromosome 3"/>
</dbReference>
<dbReference type="Gene3D" id="1.20.1270.70">
    <property type="entry name" value="Designed single chain three-helix bundle"/>
    <property type="match status" value="1"/>
</dbReference>
<sequence length="222" mass="24097">MASLKVERLRSALPQGPRLVELVRVVGVKPHPQLERFSAASRKVSSTQVTCKAIGSPASGPMRTAGDVVADFAYQAIVVAMSVYLVAIILMKAWHFLVTNWSKLLAVEAVSDSQVVLLTVGLIIVTALRHHRSVGRFLQLPEKVDRLVTETHNLGTRLQNLESKVDGLETATHNLGTRLQNLDSRVDRLATEMHNLGTKVDGLMTGPQGVSLKPSKPAEEVG</sequence>
<feature type="transmembrane region" description="Helical" evidence="2">
    <location>
        <begin position="72"/>
        <end position="97"/>
    </location>
</feature>
<keyword evidence="4" id="KW-1185">Reference proteome</keyword>
<dbReference type="Gramene" id="PNW84495">
    <property type="protein sequence ID" value="PNW84495"/>
    <property type="gene ID" value="CHLRE_03g146007v5"/>
</dbReference>
<evidence type="ECO:0000256" key="2">
    <source>
        <dbReference type="SAM" id="Phobius"/>
    </source>
</evidence>
<dbReference type="GeneID" id="66052686"/>
<evidence type="ECO:0000313" key="3">
    <source>
        <dbReference type="EMBL" id="PNW84495.1"/>
    </source>
</evidence>
<reference evidence="3 4" key="1">
    <citation type="journal article" date="2007" name="Science">
        <title>The Chlamydomonas genome reveals the evolution of key animal and plant functions.</title>
        <authorList>
            <person name="Merchant S.S."/>
            <person name="Prochnik S.E."/>
            <person name="Vallon O."/>
            <person name="Harris E.H."/>
            <person name="Karpowicz S.J."/>
            <person name="Witman G.B."/>
            <person name="Terry A."/>
            <person name="Salamov A."/>
            <person name="Fritz-Laylin L.K."/>
            <person name="Marechal-Drouard L."/>
            <person name="Marshall W.F."/>
            <person name="Qu L.H."/>
            <person name="Nelson D.R."/>
            <person name="Sanderfoot A.A."/>
            <person name="Spalding M.H."/>
            <person name="Kapitonov V.V."/>
            <person name="Ren Q."/>
            <person name="Ferris P."/>
            <person name="Lindquist E."/>
            <person name="Shapiro H."/>
            <person name="Lucas S.M."/>
            <person name="Grimwood J."/>
            <person name="Schmutz J."/>
            <person name="Cardol P."/>
            <person name="Cerutti H."/>
            <person name="Chanfreau G."/>
            <person name="Chen C.L."/>
            <person name="Cognat V."/>
            <person name="Croft M.T."/>
            <person name="Dent R."/>
            <person name="Dutcher S."/>
            <person name="Fernandez E."/>
            <person name="Fukuzawa H."/>
            <person name="Gonzalez-Ballester D."/>
            <person name="Gonzalez-Halphen D."/>
            <person name="Hallmann A."/>
            <person name="Hanikenne M."/>
            <person name="Hippler M."/>
            <person name="Inwood W."/>
            <person name="Jabbari K."/>
            <person name="Kalanon M."/>
            <person name="Kuras R."/>
            <person name="Lefebvre P.A."/>
            <person name="Lemaire S.D."/>
            <person name="Lobanov A.V."/>
            <person name="Lohr M."/>
            <person name="Manuell A."/>
            <person name="Meier I."/>
            <person name="Mets L."/>
            <person name="Mittag M."/>
            <person name="Mittelmeier T."/>
            <person name="Moroney J.V."/>
            <person name="Moseley J."/>
            <person name="Napoli C."/>
            <person name="Nedelcu A.M."/>
            <person name="Niyogi K."/>
            <person name="Novoselov S.V."/>
            <person name="Paulsen I.T."/>
            <person name="Pazour G."/>
            <person name="Purton S."/>
            <person name="Ral J.P."/>
            <person name="Riano-Pachon D.M."/>
            <person name="Riekhof W."/>
            <person name="Rymarquis L."/>
            <person name="Schroda M."/>
            <person name="Stern D."/>
            <person name="Umen J."/>
            <person name="Willows R."/>
            <person name="Wilson N."/>
            <person name="Zimmer S.L."/>
            <person name="Allmer J."/>
            <person name="Balk J."/>
            <person name="Bisova K."/>
            <person name="Chen C.J."/>
            <person name="Elias M."/>
            <person name="Gendler K."/>
            <person name="Hauser C."/>
            <person name="Lamb M.R."/>
            <person name="Ledford H."/>
            <person name="Long J.C."/>
            <person name="Minagawa J."/>
            <person name="Page M.D."/>
            <person name="Pan J."/>
            <person name="Pootakham W."/>
            <person name="Roje S."/>
            <person name="Rose A."/>
            <person name="Stahlberg E."/>
            <person name="Terauchi A.M."/>
            <person name="Yang P."/>
            <person name="Ball S."/>
            <person name="Bowler C."/>
            <person name="Dieckmann C.L."/>
            <person name="Gladyshev V.N."/>
            <person name="Green P."/>
            <person name="Jorgensen R."/>
            <person name="Mayfield S."/>
            <person name="Mueller-Roeber B."/>
            <person name="Rajamani S."/>
            <person name="Sayre R.T."/>
            <person name="Brokstein P."/>
            <person name="Dubchak I."/>
            <person name="Goodstein D."/>
            <person name="Hornick L."/>
            <person name="Huang Y.W."/>
            <person name="Jhaveri J."/>
            <person name="Luo Y."/>
            <person name="Martinez D."/>
            <person name="Ngau W.C."/>
            <person name="Otillar B."/>
            <person name="Poliakov A."/>
            <person name="Porter A."/>
            <person name="Szajkowski L."/>
            <person name="Werner G."/>
            <person name="Zhou K."/>
            <person name="Grigoriev I.V."/>
            <person name="Rokhsar D.S."/>
            <person name="Grossman A.R."/>
        </authorList>
    </citation>
    <scope>NUCLEOTIDE SEQUENCE [LARGE SCALE GENOMIC DNA]</scope>
    <source>
        <strain evidence="4">CC-503</strain>
    </source>
</reference>
<dbReference type="AlphaFoldDB" id="A0A2K3DVD1"/>
<dbReference type="EMBL" id="CM008964">
    <property type="protein sequence ID" value="PNW84495.1"/>
    <property type="molecule type" value="Genomic_DNA"/>
</dbReference>
<dbReference type="PANTHER" id="PTHR35378:SF1">
    <property type="entry name" value="C2H2-TYPE DOMAIN-CONTAINING PROTEIN"/>
    <property type="match status" value="1"/>
</dbReference>
<dbReference type="ExpressionAtlas" id="A0A2K3DVD1">
    <property type="expression patterns" value="baseline"/>
</dbReference>
<dbReference type="KEGG" id="cre:CHLRE_03g146007v5"/>
<dbReference type="InParanoid" id="A0A2K3DVD1"/>
<evidence type="ECO:0000256" key="1">
    <source>
        <dbReference type="SAM" id="MobiDB-lite"/>
    </source>
</evidence>
<name>A0A2K3DVD1_CHLRE</name>
<feature type="region of interest" description="Disordered" evidence="1">
    <location>
        <begin position="203"/>
        <end position="222"/>
    </location>
</feature>
<protein>
    <submittedName>
        <fullName evidence="3">Uncharacterized protein</fullName>
    </submittedName>
</protein>
<proteinExistence type="predicted"/>
<dbReference type="PANTHER" id="PTHR35378">
    <property type="entry name" value="UNNAMED PRODUCT"/>
    <property type="match status" value="1"/>
</dbReference>
<evidence type="ECO:0000313" key="4">
    <source>
        <dbReference type="Proteomes" id="UP000006906"/>
    </source>
</evidence>
<gene>
    <name evidence="3" type="ORF">CHLRE_03g146007v5</name>
</gene>